<organism evidence="7">
    <name type="scientific">freshwater metagenome</name>
    <dbReference type="NCBI Taxonomy" id="449393"/>
    <lineage>
        <taxon>unclassified sequences</taxon>
        <taxon>metagenomes</taxon>
        <taxon>ecological metagenomes</taxon>
    </lineage>
</organism>
<dbReference type="GO" id="GO:0009234">
    <property type="term" value="P:menaquinone biosynthetic process"/>
    <property type="evidence" value="ECO:0007669"/>
    <property type="project" value="InterPro"/>
</dbReference>
<gene>
    <name evidence="7" type="ORF">UFOPK3268_00235</name>
</gene>
<dbReference type="Pfam" id="PF02776">
    <property type="entry name" value="TPP_enzyme_N"/>
    <property type="match status" value="1"/>
</dbReference>
<sequence>MNPSTAMARVIVDELVCGGVAEVVLCPGSRSVALAIALADADARGDLRLHVRIDERSAGFLALGLAKVSREPVAMVTTSGTAVANLVPAMVEASYSGVPLIAITADRPAELRDTGAHQTIDQVKFFGDRVRWSHDMAVAEPRLGQVRYWRSVVARAIAVSAESSNSGPVHLNVAFRDPLVPDDDQNWVEPLGLAPLGSDPNERLPIAADARLAMAASQPLDEVLGMLLGPNSDTDPDRIVPTRGVVVVGDVLDVESSDAAVALAESCGWPLFSEPSGNARSGDTALAHGPLLLADAVFREAHRPEIVVCVGMPGLSRPVLAMIRDAPMVVVADERDAVRRPDPTRGATVFVSVVPEPPSAYDAYDDSWLDSWLAADARASLAVSKRLDDASGLTGPDVARTLWDVLDSSTLLLVASSWPVRHLEAFARVRESEEAPFVIGNRGASGIDGLVSTAWGAALAHQSARTTLHVDEDGDTDVVSVTGGTAYALLGDLAFLHDHNGLVVGDDEPRPDLVIVVVDNDGGGIFGQLEQAGTEHFERVFGTPLGLDLAAVAKAAAVDGVAVVSDVTSLVTALDDATAAGSVRVIIAKVGDRASEAQLLRDIAADVSVALRDLDANAGTSSDLTVDLEVNALDSSDLDASD</sequence>
<dbReference type="SUPFAM" id="SSF52518">
    <property type="entry name" value="Thiamin diphosphate-binding fold (THDP-binding)"/>
    <property type="match status" value="2"/>
</dbReference>
<dbReference type="EMBL" id="CAFBIZ010000016">
    <property type="protein sequence ID" value="CAB4846527.1"/>
    <property type="molecule type" value="Genomic_DNA"/>
</dbReference>
<dbReference type="GO" id="GO:0070204">
    <property type="term" value="F:2-succinyl-5-enolpyruvyl-6-hydroxy-3-cyclohexene-1-carboxylic-acid synthase activity"/>
    <property type="evidence" value="ECO:0007669"/>
    <property type="project" value="InterPro"/>
</dbReference>
<keyword evidence="1" id="KW-0808">Transferase</keyword>
<proteinExistence type="inferred from homology"/>
<keyword evidence="2" id="KW-0479">Metal-binding</keyword>
<feature type="domain" description="Thiamine pyrophosphate enzyme N-terminal TPP-binding" evidence="6">
    <location>
        <begin position="7"/>
        <end position="124"/>
    </location>
</feature>
<dbReference type="NCBIfam" id="TIGR00173">
    <property type="entry name" value="menD"/>
    <property type="match status" value="1"/>
</dbReference>
<evidence type="ECO:0000313" key="7">
    <source>
        <dbReference type="EMBL" id="CAB4846527.1"/>
    </source>
</evidence>
<evidence type="ECO:0000256" key="4">
    <source>
        <dbReference type="ARBA" id="ARBA00023052"/>
    </source>
</evidence>
<dbReference type="HAMAP" id="MF_01659">
    <property type="entry name" value="MenD"/>
    <property type="match status" value="1"/>
</dbReference>
<evidence type="ECO:0000256" key="2">
    <source>
        <dbReference type="ARBA" id="ARBA00022723"/>
    </source>
</evidence>
<dbReference type="PANTHER" id="PTHR42916">
    <property type="entry name" value="2-SUCCINYL-5-ENOLPYRUVYL-6-HYDROXY-3-CYCLOHEXENE-1-CARBOXYLATE SYNTHASE"/>
    <property type="match status" value="1"/>
</dbReference>
<dbReference type="InterPro" id="IPR012001">
    <property type="entry name" value="Thiamin_PyroP_enz_TPP-bd_dom"/>
</dbReference>
<keyword evidence="3" id="KW-0460">Magnesium</keyword>
<keyword evidence="4" id="KW-0786">Thiamine pyrophosphate</keyword>
<dbReference type="AlphaFoldDB" id="A0A6J7BLL2"/>
<reference evidence="7" key="1">
    <citation type="submission" date="2020-05" db="EMBL/GenBank/DDBJ databases">
        <authorList>
            <person name="Chiriac C."/>
            <person name="Salcher M."/>
            <person name="Ghai R."/>
            <person name="Kavagutti S V."/>
        </authorList>
    </citation>
    <scope>NUCLEOTIDE SEQUENCE</scope>
</reference>
<name>A0A6J7BLL2_9ZZZZ</name>
<keyword evidence="5" id="KW-0464">Manganese</keyword>
<protein>
    <submittedName>
        <fullName evidence="7">Unannotated protein</fullName>
    </submittedName>
</protein>
<dbReference type="CDD" id="cd07037">
    <property type="entry name" value="TPP_PYR_MenD"/>
    <property type="match status" value="1"/>
</dbReference>
<evidence type="ECO:0000256" key="5">
    <source>
        <dbReference type="ARBA" id="ARBA00023211"/>
    </source>
</evidence>
<evidence type="ECO:0000256" key="1">
    <source>
        <dbReference type="ARBA" id="ARBA00022679"/>
    </source>
</evidence>
<accession>A0A6J7BLL2</accession>
<dbReference type="InterPro" id="IPR029061">
    <property type="entry name" value="THDP-binding"/>
</dbReference>
<dbReference type="GO" id="GO:0030976">
    <property type="term" value="F:thiamine pyrophosphate binding"/>
    <property type="evidence" value="ECO:0007669"/>
    <property type="project" value="InterPro"/>
</dbReference>
<evidence type="ECO:0000259" key="6">
    <source>
        <dbReference type="Pfam" id="PF02776"/>
    </source>
</evidence>
<dbReference type="GO" id="GO:0046872">
    <property type="term" value="F:metal ion binding"/>
    <property type="evidence" value="ECO:0007669"/>
    <property type="project" value="UniProtKB-KW"/>
</dbReference>
<dbReference type="Gene3D" id="3.40.50.970">
    <property type="match status" value="2"/>
</dbReference>
<dbReference type="PANTHER" id="PTHR42916:SF1">
    <property type="entry name" value="PROTEIN PHYLLO, CHLOROPLASTIC"/>
    <property type="match status" value="1"/>
</dbReference>
<evidence type="ECO:0000256" key="3">
    <source>
        <dbReference type="ARBA" id="ARBA00022842"/>
    </source>
</evidence>
<dbReference type="Gene3D" id="3.40.50.1220">
    <property type="entry name" value="TPP-binding domain"/>
    <property type="match status" value="1"/>
</dbReference>
<dbReference type="InterPro" id="IPR004433">
    <property type="entry name" value="MenaQ_synth_MenD"/>
</dbReference>